<dbReference type="EMBL" id="LGKP01000013">
    <property type="protein sequence ID" value="KPL90176.1"/>
    <property type="molecule type" value="Genomic_DNA"/>
</dbReference>
<dbReference type="InterPro" id="IPR036465">
    <property type="entry name" value="vWFA_dom_sf"/>
</dbReference>
<reference evidence="4 5" key="1">
    <citation type="submission" date="2015-07" db="EMBL/GenBank/DDBJ databases">
        <title>Whole genome sequence of Herpetosiphon geysericola DSM 7119.</title>
        <authorList>
            <person name="Hemp J."/>
            <person name="Ward L.M."/>
            <person name="Pace L.A."/>
            <person name="Fischer W.W."/>
        </authorList>
    </citation>
    <scope>NUCLEOTIDE SEQUENCE [LARGE SCALE GENOMIC DNA]</scope>
    <source>
        <strain evidence="4 5">DSM 7119</strain>
    </source>
</reference>
<dbReference type="AlphaFoldDB" id="A0A0P6YI48"/>
<evidence type="ECO:0000259" key="3">
    <source>
        <dbReference type="Pfam" id="PF13203"/>
    </source>
</evidence>
<dbReference type="Pfam" id="PF09967">
    <property type="entry name" value="DUF2201"/>
    <property type="match status" value="1"/>
</dbReference>
<dbReference type="PATRIC" id="fig|70996.4.peg.872"/>
<gene>
    <name evidence="4" type="ORF">SE18_08185</name>
</gene>
<keyword evidence="1" id="KW-0732">Signal</keyword>
<dbReference type="PANTHER" id="PTHR38730:SF1">
    <property type="entry name" value="SLL7028 PROTEIN"/>
    <property type="match status" value="1"/>
</dbReference>
<sequence length="387" mass="43178">MSAAEFERMISASVLRLRTRSAYFASLVLFAPVVAATNVNQAATDGERVYVNADYFATLRQQDQDRLIVHQVLHAALLHLPRRGSRNPRIWNTACDIVLNGIISTIEGIGCDPMTQRDPELEALSVEEVYELLVRDPSRYPLSDSLDLLDATEADRSGLSGQGGFEQETRGTKRNAVLEAHWRNARHQADLIALMVAQGSLPSSMRRELSSTDPEKLDWRTYLWRYLVQTPTDFVGFDRRFLSRGLYIDALAGESLQVFVAVDTSGSIDERHLRLFMDEVQGILRAYPHITCELFYVDAEAHGPFQLTAHSPIPAPIGGGGTDFRPFFAALEDLIRPHMPIVAVYLTDGYGSFPSRPPEYPLLWVVVAGGLDSEAFPFGEAIRLLLE</sequence>
<evidence type="ECO:0000259" key="2">
    <source>
        <dbReference type="Pfam" id="PF09967"/>
    </source>
</evidence>
<comment type="caution">
    <text evidence="4">The sequence shown here is derived from an EMBL/GenBank/DDBJ whole genome shotgun (WGS) entry which is preliminary data.</text>
</comment>
<accession>A0A0P6YI48</accession>
<protein>
    <recommendedName>
        <fullName evidence="6">Metallopeptidase domain-containing protein</fullName>
    </recommendedName>
</protein>
<feature type="domain" description="Putative metallopeptidase" evidence="3">
    <location>
        <begin position="12"/>
        <end position="231"/>
    </location>
</feature>
<evidence type="ECO:0000313" key="5">
    <source>
        <dbReference type="Proteomes" id="UP000050277"/>
    </source>
</evidence>
<keyword evidence="5" id="KW-1185">Reference proteome</keyword>
<dbReference type="InterPro" id="IPR025154">
    <property type="entry name" value="Put_metallopeptidase_dom"/>
</dbReference>
<evidence type="ECO:0000256" key="1">
    <source>
        <dbReference type="SAM" id="SignalP"/>
    </source>
</evidence>
<organism evidence="4 5">
    <name type="scientific">Herpetosiphon geysericola</name>
    <dbReference type="NCBI Taxonomy" id="70996"/>
    <lineage>
        <taxon>Bacteria</taxon>
        <taxon>Bacillati</taxon>
        <taxon>Chloroflexota</taxon>
        <taxon>Chloroflexia</taxon>
        <taxon>Herpetosiphonales</taxon>
        <taxon>Herpetosiphonaceae</taxon>
        <taxon>Herpetosiphon</taxon>
    </lineage>
</organism>
<feature type="signal peptide" evidence="1">
    <location>
        <begin position="1"/>
        <end position="35"/>
    </location>
</feature>
<feature type="domain" description="VWA-like" evidence="2">
    <location>
        <begin position="259"/>
        <end position="384"/>
    </location>
</feature>
<dbReference type="SUPFAM" id="SSF53300">
    <property type="entry name" value="vWA-like"/>
    <property type="match status" value="1"/>
</dbReference>
<dbReference type="OrthoDB" id="9809307at2"/>
<evidence type="ECO:0008006" key="6">
    <source>
        <dbReference type="Google" id="ProtNLM"/>
    </source>
</evidence>
<dbReference type="Proteomes" id="UP000050277">
    <property type="component" value="Unassembled WGS sequence"/>
</dbReference>
<dbReference type="PANTHER" id="PTHR38730">
    <property type="entry name" value="SLL7028 PROTEIN"/>
    <property type="match status" value="1"/>
</dbReference>
<dbReference type="InterPro" id="IPR018698">
    <property type="entry name" value="VWA-like_dom"/>
</dbReference>
<evidence type="ECO:0000313" key="4">
    <source>
        <dbReference type="EMBL" id="KPL90176.1"/>
    </source>
</evidence>
<dbReference type="Pfam" id="PF13203">
    <property type="entry name" value="DUF2201_N"/>
    <property type="match status" value="1"/>
</dbReference>
<proteinExistence type="predicted"/>
<dbReference type="RefSeq" id="WP_054533946.1">
    <property type="nucleotide sequence ID" value="NZ_LGKP01000013.1"/>
</dbReference>
<name>A0A0P6YI48_9CHLR</name>
<feature type="chain" id="PRO_5006133636" description="Metallopeptidase domain-containing protein" evidence="1">
    <location>
        <begin position="36"/>
        <end position="387"/>
    </location>
</feature>